<name>A0A8R7UQL0_TRIUA</name>
<reference evidence="3" key="1">
    <citation type="journal article" date="2013" name="Nature">
        <title>Draft genome of the wheat A-genome progenitor Triticum urartu.</title>
        <authorList>
            <person name="Ling H.Q."/>
            <person name="Zhao S."/>
            <person name="Liu D."/>
            <person name="Wang J."/>
            <person name="Sun H."/>
            <person name="Zhang C."/>
            <person name="Fan H."/>
            <person name="Li D."/>
            <person name="Dong L."/>
            <person name="Tao Y."/>
            <person name="Gao C."/>
            <person name="Wu H."/>
            <person name="Li Y."/>
            <person name="Cui Y."/>
            <person name="Guo X."/>
            <person name="Zheng S."/>
            <person name="Wang B."/>
            <person name="Yu K."/>
            <person name="Liang Q."/>
            <person name="Yang W."/>
            <person name="Lou X."/>
            <person name="Chen J."/>
            <person name="Feng M."/>
            <person name="Jian J."/>
            <person name="Zhang X."/>
            <person name="Luo G."/>
            <person name="Jiang Y."/>
            <person name="Liu J."/>
            <person name="Wang Z."/>
            <person name="Sha Y."/>
            <person name="Zhang B."/>
            <person name="Wu H."/>
            <person name="Tang D."/>
            <person name="Shen Q."/>
            <person name="Xue P."/>
            <person name="Zou S."/>
            <person name="Wang X."/>
            <person name="Liu X."/>
            <person name="Wang F."/>
            <person name="Yang Y."/>
            <person name="An X."/>
            <person name="Dong Z."/>
            <person name="Zhang K."/>
            <person name="Zhang X."/>
            <person name="Luo M.C."/>
            <person name="Dvorak J."/>
            <person name="Tong Y."/>
            <person name="Wang J."/>
            <person name="Yang H."/>
            <person name="Li Z."/>
            <person name="Wang D."/>
            <person name="Zhang A."/>
            <person name="Wang J."/>
        </authorList>
    </citation>
    <scope>NUCLEOTIDE SEQUENCE</scope>
    <source>
        <strain evidence="3">cv. G1812</strain>
    </source>
</reference>
<dbReference type="EnsemblPlants" id="TuG1812G0500005435.01.T04">
    <property type="protein sequence ID" value="TuG1812G0500005435.01.T04"/>
    <property type="gene ID" value="TuG1812G0500005435.01"/>
</dbReference>
<proteinExistence type="predicted"/>
<reference evidence="2" key="3">
    <citation type="submission" date="2022-06" db="UniProtKB">
        <authorList>
            <consortium name="EnsemblPlants"/>
        </authorList>
    </citation>
    <scope>IDENTIFICATION</scope>
</reference>
<dbReference type="Proteomes" id="UP000015106">
    <property type="component" value="Chromosome 5"/>
</dbReference>
<reference evidence="2" key="2">
    <citation type="submission" date="2018-03" db="EMBL/GenBank/DDBJ databases">
        <title>The Triticum urartu genome reveals the dynamic nature of wheat genome evolution.</title>
        <authorList>
            <person name="Ling H."/>
            <person name="Ma B."/>
            <person name="Shi X."/>
            <person name="Liu H."/>
            <person name="Dong L."/>
            <person name="Sun H."/>
            <person name="Cao Y."/>
            <person name="Gao Q."/>
            <person name="Zheng S."/>
            <person name="Li Y."/>
            <person name="Yu Y."/>
            <person name="Du H."/>
            <person name="Qi M."/>
            <person name="Li Y."/>
            <person name="Yu H."/>
            <person name="Cui Y."/>
            <person name="Wang N."/>
            <person name="Chen C."/>
            <person name="Wu H."/>
            <person name="Zhao Y."/>
            <person name="Zhang J."/>
            <person name="Li Y."/>
            <person name="Zhou W."/>
            <person name="Zhang B."/>
            <person name="Hu W."/>
            <person name="Eijk M."/>
            <person name="Tang J."/>
            <person name="Witsenboer H."/>
            <person name="Zhao S."/>
            <person name="Li Z."/>
            <person name="Zhang A."/>
            <person name="Wang D."/>
            <person name="Liang C."/>
        </authorList>
    </citation>
    <scope>NUCLEOTIDE SEQUENCE [LARGE SCALE GENOMIC DNA]</scope>
    <source>
        <strain evidence="2">cv. G1812</strain>
    </source>
</reference>
<dbReference type="EnsemblPlants" id="TuG1812G0500005435.01.T01">
    <property type="protein sequence ID" value="TuG1812G0500005435.01.T01"/>
    <property type="gene ID" value="TuG1812G0500005435.01"/>
</dbReference>
<evidence type="ECO:0000313" key="3">
    <source>
        <dbReference type="Proteomes" id="UP000015106"/>
    </source>
</evidence>
<dbReference type="AlphaFoldDB" id="A0A8R7UQL0"/>
<dbReference type="Gramene" id="TuG1812G0500005435.01.T04">
    <property type="protein sequence ID" value="TuG1812G0500005435.01.T04"/>
    <property type="gene ID" value="TuG1812G0500005435.01"/>
</dbReference>
<sequence>MALMTRRAATPALVPRKPREDEYKPDQIDVPPCHNSFSCGLVAAVAGAVRVRFDWPAVCGRLQDLLEPILKRLNLPRIQMEQLQSLYTQNDAFICLNFHKYC</sequence>
<protein>
    <submittedName>
        <fullName evidence="2">Uncharacterized protein</fullName>
    </submittedName>
</protein>
<dbReference type="Gramene" id="TuG1812G0500005435.01.T01">
    <property type="protein sequence ID" value="TuG1812G0500005435.01.T01"/>
    <property type="gene ID" value="TuG1812G0500005435.01"/>
</dbReference>
<organism evidence="2 3">
    <name type="scientific">Triticum urartu</name>
    <name type="common">Red wild einkorn</name>
    <name type="synonym">Crithodium urartu</name>
    <dbReference type="NCBI Taxonomy" id="4572"/>
    <lineage>
        <taxon>Eukaryota</taxon>
        <taxon>Viridiplantae</taxon>
        <taxon>Streptophyta</taxon>
        <taxon>Embryophyta</taxon>
        <taxon>Tracheophyta</taxon>
        <taxon>Spermatophyta</taxon>
        <taxon>Magnoliopsida</taxon>
        <taxon>Liliopsida</taxon>
        <taxon>Poales</taxon>
        <taxon>Poaceae</taxon>
        <taxon>BOP clade</taxon>
        <taxon>Pooideae</taxon>
        <taxon>Triticodae</taxon>
        <taxon>Triticeae</taxon>
        <taxon>Triticinae</taxon>
        <taxon>Triticum</taxon>
    </lineage>
</organism>
<evidence type="ECO:0000256" key="1">
    <source>
        <dbReference type="SAM" id="MobiDB-lite"/>
    </source>
</evidence>
<evidence type="ECO:0000313" key="2">
    <source>
        <dbReference type="EnsemblPlants" id="TuG1812G0500005435.01.T01"/>
    </source>
</evidence>
<keyword evidence="3" id="KW-1185">Reference proteome</keyword>
<accession>A0A8R7UQL0</accession>
<feature type="region of interest" description="Disordered" evidence="1">
    <location>
        <begin position="1"/>
        <end position="22"/>
    </location>
</feature>